<gene>
    <name evidence="2" type="ORF">PCAL00307_LOCUS18755</name>
    <name evidence="3" type="ORF">PECAL_3P02980</name>
</gene>
<keyword evidence="1" id="KW-0732">Signal</keyword>
<evidence type="ECO:0000313" key="4">
    <source>
        <dbReference type="Proteomes" id="UP000789595"/>
    </source>
</evidence>
<sequence length="259" mass="28908">MRGLLALVILPIGALRPSSTPRPPTTRRNTATLDAVDEFRAAAGFHRPKDVYWNNLELVDALSTKTFAKMPAFVSEKTIKECSKGAMEAFENQGGHDGMYLNKPWKNSRIYYDARRVWTPEDASFWEPLVKEVRQNIAQAFGLGSDLERALPLEAAFVNYYVGLPGQPRDMERHVDCDPDGVPVPLSVVVQGIYENGEWGDVLGTLDCQKTFESDVEAVELRAGDAAVLARAVHRPRPVPENEKRMAFVLFFSELNPTS</sequence>
<proteinExistence type="predicted"/>
<dbReference type="OrthoDB" id="197259at2759"/>
<accession>A0A7S4EBR7</accession>
<dbReference type="EMBL" id="HBIW01021745">
    <property type="protein sequence ID" value="CAE0703308.1"/>
    <property type="molecule type" value="Transcribed_RNA"/>
</dbReference>
<name>A0A7S4EBR7_9STRA</name>
<dbReference type="AlphaFoldDB" id="A0A7S4EBR7"/>
<keyword evidence="4" id="KW-1185">Reference proteome</keyword>
<dbReference type="Proteomes" id="UP000789595">
    <property type="component" value="Unassembled WGS sequence"/>
</dbReference>
<feature type="signal peptide" evidence="1">
    <location>
        <begin position="1"/>
        <end position="21"/>
    </location>
</feature>
<evidence type="ECO:0000313" key="3">
    <source>
        <dbReference type="EMBL" id="CAH0370414.1"/>
    </source>
</evidence>
<protein>
    <recommendedName>
        <fullName evidence="5">Fe2OG dioxygenase domain-containing protein</fullName>
    </recommendedName>
</protein>
<evidence type="ECO:0000256" key="1">
    <source>
        <dbReference type="SAM" id="SignalP"/>
    </source>
</evidence>
<dbReference type="EMBL" id="CAKKNE010000003">
    <property type="protein sequence ID" value="CAH0370414.1"/>
    <property type="molecule type" value="Genomic_DNA"/>
</dbReference>
<evidence type="ECO:0000313" key="2">
    <source>
        <dbReference type="EMBL" id="CAE0703308.1"/>
    </source>
</evidence>
<evidence type="ECO:0008006" key="5">
    <source>
        <dbReference type="Google" id="ProtNLM"/>
    </source>
</evidence>
<feature type="chain" id="PRO_5036404056" description="Fe2OG dioxygenase domain-containing protein" evidence="1">
    <location>
        <begin position="22"/>
        <end position="259"/>
    </location>
</feature>
<reference evidence="3" key="2">
    <citation type="submission" date="2021-11" db="EMBL/GenBank/DDBJ databases">
        <authorList>
            <consortium name="Genoscope - CEA"/>
            <person name="William W."/>
        </authorList>
    </citation>
    <scope>NUCLEOTIDE SEQUENCE</scope>
</reference>
<reference evidence="2" key="1">
    <citation type="submission" date="2021-01" db="EMBL/GenBank/DDBJ databases">
        <authorList>
            <person name="Corre E."/>
            <person name="Pelletier E."/>
            <person name="Niang G."/>
            <person name="Scheremetjew M."/>
            <person name="Finn R."/>
            <person name="Kale V."/>
            <person name="Holt S."/>
            <person name="Cochrane G."/>
            <person name="Meng A."/>
            <person name="Brown T."/>
            <person name="Cohen L."/>
        </authorList>
    </citation>
    <scope>NUCLEOTIDE SEQUENCE</scope>
    <source>
        <strain evidence="2">CCMP1756</strain>
    </source>
</reference>
<organism evidence="2">
    <name type="scientific">Pelagomonas calceolata</name>
    <dbReference type="NCBI Taxonomy" id="35677"/>
    <lineage>
        <taxon>Eukaryota</taxon>
        <taxon>Sar</taxon>
        <taxon>Stramenopiles</taxon>
        <taxon>Ochrophyta</taxon>
        <taxon>Pelagophyceae</taxon>
        <taxon>Pelagomonadales</taxon>
        <taxon>Pelagomonadaceae</taxon>
        <taxon>Pelagomonas</taxon>
    </lineage>
</organism>